<organism evidence="1">
    <name type="scientific">Pandoravirus macleodensis</name>
    <dbReference type="NCBI Taxonomy" id="2107707"/>
    <lineage>
        <taxon>Viruses</taxon>
        <taxon>Pandoravirus</taxon>
    </lineage>
</organism>
<evidence type="ECO:0000313" key="1">
    <source>
        <dbReference type="EMBL" id="AVK77291.1"/>
    </source>
</evidence>
<dbReference type="Proteomes" id="UP000249758">
    <property type="component" value="Segment"/>
</dbReference>
<dbReference type="RefSeq" id="YP_009481287.1">
    <property type="nucleotide sequence ID" value="NC_037665.1"/>
</dbReference>
<accession>A0A2U7UGY9</accession>
<proteinExistence type="predicted"/>
<dbReference type="GeneID" id="36841746"/>
<gene>
    <name evidence="1" type="ORF">pmac_cds_603</name>
</gene>
<dbReference type="KEGG" id="vg:36841746"/>
<protein>
    <submittedName>
        <fullName evidence="1">Uncharacterized protein</fullName>
    </submittedName>
</protein>
<sequence length="232" mass="24646">MILAATLTADAVSLTLSSLTGAVANTRMSRSTRSPNPIPNFYRGGHICTPAPEFSLNLVARDFPQFYNEMGTWLGNMSCYAASPSGTIGTPLIIDAPFQINTTVHSGRLVSCSGPAGAPADCRAFYPRFDGSGQYCTVEPGDVDTFGYPAFNQGQVINNGRVSVDTVWTNSQNLASAVFSYYEPTGDAISSFFSTYDRLDTTGTTGPAMLCFLHLGRTCRGPGCFMPPAPSA</sequence>
<reference evidence="1" key="1">
    <citation type="journal article" date="2018" name="Nat. Commun.">
        <title>Diversity and evolution of the emerging Pandoraviridae family.</title>
        <authorList>
            <person name="Legendre M."/>
            <person name="Fabre E."/>
            <person name="Poirot O."/>
            <person name="Jeudy S."/>
            <person name="Lartigue A."/>
            <person name="Alempic J.M."/>
            <person name="Beucher L."/>
            <person name="Philippe N."/>
            <person name="Bertaux L."/>
            <person name="Christo-Foroux E."/>
            <person name="Labadie K."/>
            <person name="Coute Y."/>
            <person name="Abergel C."/>
            <person name="Claverie J.M."/>
        </authorList>
    </citation>
    <scope>NUCLEOTIDE SEQUENCE [LARGE SCALE GENOMIC DNA]</scope>
    <source>
        <strain evidence="1">Macleodensis</strain>
    </source>
</reference>
<name>A0A2U7UGY9_9VIRU</name>
<dbReference type="EMBL" id="MG011691">
    <property type="protein sequence ID" value="AVK77291.1"/>
    <property type="molecule type" value="Genomic_DNA"/>
</dbReference>